<dbReference type="Pfam" id="PF17647">
    <property type="entry name" value="DUF5518"/>
    <property type="match status" value="1"/>
</dbReference>
<evidence type="ECO:0000313" key="3">
    <source>
        <dbReference type="Proteomes" id="UP000001879"/>
    </source>
</evidence>
<evidence type="ECO:0008006" key="4">
    <source>
        <dbReference type="Google" id="ProtNLM"/>
    </source>
</evidence>
<keyword evidence="1" id="KW-0472">Membrane</keyword>
<protein>
    <recommendedName>
        <fullName evidence="4">DUF5518 domain-containing protein</fullName>
    </recommendedName>
</protein>
<name>D3SU25_NATMM</name>
<gene>
    <name evidence="2" type="ordered locus">Nmag_3564</name>
</gene>
<feature type="transmembrane region" description="Helical" evidence="1">
    <location>
        <begin position="20"/>
        <end position="37"/>
    </location>
</feature>
<keyword evidence="3" id="KW-1185">Reference proteome</keyword>
<dbReference type="OrthoDB" id="293423at2157"/>
<keyword evidence="1" id="KW-0812">Transmembrane</keyword>
<evidence type="ECO:0000256" key="1">
    <source>
        <dbReference type="SAM" id="Phobius"/>
    </source>
</evidence>
<proteinExistence type="predicted"/>
<dbReference type="KEGG" id="nmg:Nmag_3564"/>
<dbReference type="STRING" id="547559.Nmag_3564"/>
<organism evidence="2 3">
    <name type="scientific">Natrialba magadii (strain ATCC 43099 / DSM 3394 / CCM 3739 / CIP 104546 / IAM 13178 / JCM 8861 / NBRC 102185 / NCIMB 2190 / MS3)</name>
    <name type="common">Natronobacterium magadii</name>
    <dbReference type="NCBI Taxonomy" id="547559"/>
    <lineage>
        <taxon>Archaea</taxon>
        <taxon>Methanobacteriati</taxon>
        <taxon>Methanobacteriota</taxon>
        <taxon>Stenosarchaea group</taxon>
        <taxon>Halobacteria</taxon>
        <taxon>Halobacteriales</taxon>
        <taxon>Natrialbaceae</taxon>
        <taxon>Natrialba</taxon>
    </lineage>
</organism>
<dbReference type="Proteomes" id="UP000001879">
    <property type="component" value="Chromosome"/>
</dbReference>
<dbReference type="GeneID" id="31795583"/>
<dbReference type="PaxDb" id="547559-Nmag_3564"/>
<dbReference type="eggNOG" id="arCOG08994">
    <property type="taxonomic scope" value="Archaea"/>
</dbReference>
<feature type="transmembrane region" description="Helical" evidence="1">
    <location>
        <begin position="43"/>
        <end position="59"/>
    </location>
</feature>
<reference evidence="3" key="1">
    <citation type="submission" date="2010-02" db="EMBL/GenBank/DDBJ databases">
        <title>Complete sequence of chromosome of Natrialba magadii ATCC 43099.</title>
        <authorList>
            <consortium name="US DOE Joint Genome Institute"/>
            <person name="Lucas S."/>
            <person name="Copeland A."/>
            <person name="Lapidus A."/>
            <person name="Cheng J.-F."/>
            <person name="Bruce D."/>
            <person name="Goodwin L."/>
            <person name="Pitluck S."/>
            <person name="Davenport K."/>
            <person name="Saunders E."/>
            <person name="Detter J.C."/>
            <person name="Han C."/>
            <person name="Tapia R."/>
            <person name="Land M."/>
            <person name="Hauser L."/>
            <person name="Kyrpides N."/>
            <person name="Mikhailova N."/>
            <person name="De Castro R.E."/>
            <person name="Maupin-Furlow J.A."/>
            <person name="Woyke T."/>
        </authorList>
    </citation>
    <scope>NUCLEOTIDE SEQUENCE [LARGE SCALE GENOMIC DNA]</scope>
    <source>
        <strain evidence="3">ATCC 43099 / DSM 3394 / CCM 3739 / CIP 104546 / IAM 13178 / JCM 8861 / NBRC 102185 / NCIMB 2190 / MS3</strain>
    </source>
</reference>
<feature type="transmembrane region" description="Helical" evidence="1">
    <location>
        <begin position="66"/>
        <end position="86"/>
    </location>
</feature>
<dbReference type="RefSeq" id="WP_012996850.1">
    <property type="nucleotide sequence ID" value="NC_013922.1"/>
</dbReference>
<keyword evidence="1" id="KW-1133">Transmembrane helix</keyword>
<evidence type="ECO:0000313" key="2">
    <source>
        <dbReference type="EMBL" id="ADD07114.1"/>
    </source>
</evidence>
<accession>D3SU25</accession>
<dbReference type="EMBL" id="CP001932">
    <property type="protein sequence ID" value="ADD07114.1"/>
    <property type="molecule type" value="Genomic_DNA"/>
</dbReference>
<dbReference type="HOGENOM" id="CLU_1665469_0_0_2"/>
<dbReference type="InterPro" id="IPR040493">
    <property type="entry name" value="DUF5518"/>
</dbReference>
<sequence>MTPLSRFRKNINYGQFRTAVLLGIASIPFTFGINWVLTPDPVSATPLFIASIISGYLYQSHSIKGTHVGVVTGLTGGIPIVLWQSGATVVDWWGHSTLVDAVGDSWLMAISSVGAGVATFGLLTIVMVVIGVIGGFIGEWMNNRIDRTHTLRSEA</sequence>
<feature type="transmembrane region" description="Helical" evidence="1">
    <location>
        <begin position="106"/>
        <end position="137"/>
    </location>
</feature>
<reference evidence="2 3" key="2">
    <citation type="journal article" date="2012" name="BMC Genomics">
        <title>A comparative genomics perspective on the genetic content of the alkaliphilic haloarchaeon Natrialba magadii ATCC 43099T.</title>
        <authorList>
            <person name="Siddaramappa S."/>
            <person name="Challacombe J.F."/>
            <person name="Decastro R.E."/>
            <person name="Pfeiffer F."/>
            <person name="Sastre D.E."/>
            <person name="Gimenez M.I."/>
            <person name="Paggi R.A."/>
            <person name="Detter J.C."/>
            <person name="Davenport K.W."/>
            <person name="Goodwin L.A."/>
            <person name="Kyrpides N."/>
            <person name="Tapia R."/>
            <person name="Pitluck S."/>
            <person name="Lucas S."/>
            <person name="Woyke T."/>
            <person name="Maupin-Furlow J.A."/>
        </authorList>
    </citation>
    <scope>NUCLEOTIDE SEQUENCE [LARGE SCALE GENOMIC DNA]</scope>
    <source>
        <strain evidence="3">ATCC 43099 / DSM 3394 / CCM 3739 / CIP 104546 / IAM 13178 / JCM 8861 / NBRC 102185 / NCIMB 2190 / MS3</strain>
    </source>
</reference>
<dbReference type="AlphaFoldDB" id="D3SU25"/>